<evidence type="ECO:0000259" key="6">
    <source>
        <dbReference type="Pfam" id="PF04052"/>
    </source>
</evidence>
<dbReference type="GO" id="GO:0042597">
    <property type="term" value="C:periplasmic space"/>
    <property type="evidence" value="ECO:0007669"/>
    <property type="project" value="UniProtKB-SubCell"/>
</dbReference>
<reference evidence="7 8" key="1">
    <citation type="submission" date="2017-11" db="EMBL/GenBank/DDBJ databases">
        <title>Genome-resolved metagenomics identifies genetic mobility, metabolic interactions, and unexpected diversity in perchlorate-reducing communities.</title>
        <authorList>
            <person name="Barnum T.P."/>
            <person name="Figueroa I.A."/>
            <person name="Carlstrom C.I."/>
            <person name="Lucas L.N."/>
            <person name="Engelbrektson A.L."/>
            <person name="Coates J.D."/>
        </authorList>
    </citation>
    <scope>NUCLEOTIDE SEQUENCE [LARGE SCALE GENOMIC DNA]</scope>
    <source>
        <strain evidence="7">BM301</strain>
    </source>
</reference>
<dbReference type="AlphaFoldDB" id="A0A2N6CV27"/>
<dbReference type="RefSeq" id="WP_273439837.1">
    <property type="nucleotide sequence ID" value="NZ_PKUN01000022.1"/>
</dbReference>
<evidence type="ECO:0000313" key="8">
    <source>
        <dbReference type="Proteomes" id="UP000235015"/>
    </source>
</evidence>
<dbReference type="Gene3D" id="3.40.50.10070">
    <property type="entry name" value="TolB, N-terminal domain"/>
    <property type="match status" value="1"/>
</dbReference>
<feature type="chain" id="PRO_5015015725" description="Tol-Pal system protein TolB" evidence="5">
    <location>
        <begin position="20"/>
        <end position="440"/>
    </location>
</feature>
<evidence type="ECO:0000256" key="1">
    <source>
        <dbReference type="ARBA" id="ARBA00004418"/>
    </source>
</evidence>
<dbReference type="InterPro" id="IPR011042">
    <property type="entry name" value="6-blade_b-propeller_TolB-like"/>
</dbReference>
<dbReference type="STRING" id="1111735.GCA_000428045_00133"/>
<comment type="function">
    <text evidence="5">Part of the Tol-Pal system, which plays a role in outer membrane invagination during cell division and is important for maintaining outer membrane integrity.</text>
</comment>
<proteinExistence type="inferred from homology"/>
<dbReference type="PANTHER" id="PTHR36842:SF1">
    <property type="entry name" value="PROTEIN TOLB"/>
    <property type="match status" value="1"/>
</dbReference>
<organism evidence="7 8">
    <name type="scientific">Sedimenticola selenatireducens</name>
    <dbReference type="NCBI Taxonomy" id="191960"/>
    <lineage>
        <taxon>Bacteria</taxon>
        <taxon>Pseudomonadati</taxon>
        <taxon>Pseudomonadota</taxon>
        <taxon>Gammaproteobacteria</taxon>
        <taxon>Chromatiales</taxon>
        <taxon>Sedimenticolaceae</taxon>
        <taxon>Sedimenticola</taxon>
    </lineage>
</organism>
<evidence type="ECO:0000256" key="4">
    <source>
        <dbReference type="ARBA" id="ARBA00022764"/>
    </source>
</evidence>
<keyword evidence="3 5" id="KW-0732">Signal</keyword>
<dbReference type="EMBL" id="PKUN01000022">
    <property type="protein sequence ID" value="PLX61027.1"/>
    <property type="molecule type" value="Genomic_DNA"/>
</dbReference>
<keyword evidence="5" id="KW-0131">Cell cycle</keyword>
<evidence type="ECO:0000256" key="3">
    <source>
        <dbReference type="ARBA" id="ARBA00022729"/>
    </source>
</evidence>
<dbReference type="InterPro" id="IPR007195">
    <property type="entry name" value="TolB_N"/>
</dbReference>
<sequence length="440" mass="47785" precursor="true">MKRFLSLILLLCWVANAGAASLTIEITEGAEGALPIAVVPFGWAGSSPGAVDVGSEIAEIVRSDLQRSGRFAALPVKDMLARPQSDADVEFRDWKVLGMDNLVVGQVRPNGQGGYLVRFQLFDVFKGEQLIGYNFPTTSRDLRSTAHKIADIIYENLTGQPGAFDTRIAYVVSSSKADGSQEVSLKVADADGFDPQTIVTSSEPLMSPAWAPDGRRLAYVSFEQKKASIYIQEVFTGKRQTVASFKGINGAPAWAPDGRKLALTLSRDGNPEIYVLNINTNALTRLTNHYAIDTEPAWSPDGRYIIFTSDRGGKPQIYRVPAFGGKVSRVTFEGSYNARASYAPDGESLTLVTRQGGDFRVAVVNLANNALQVLSDGRLDESPSFAPNGSMIIYATKINGKGELAAVSVDGRIRQRLALQDGDVREPVWSPYTKTNRRNP</sequence>
<dbReference type="GO" id="GO:0051301">
    <property type="term" value="P:cell division"/>
    <property type="evidence" value="ECO:0007669"/>
    <property type="project" value="UniProtKB-UniRule"/>
</dbReference>
<dbReference type="SUPFAM" id="SSF52964">
    <property type="entry name" value="TolB, N-terminal domain"/>
    <property type="match status" value="1"/>
</dbReference>
<evidence type="ECO:0000256" key="5">
    <source>
        <dbReference type="HAMAP-Rule" id="MF_00671"/>
    </source>
</evidence>
<comment type="caution">
    <text evidence="7">The sequence shown here is derived from an EMBL/GenBank/DDBJ whole genome shotgun (WGS) entry which is preliminary data.</text>
</comment>
<comment type="similarity">
    <text evidence="2 5">Belongs to the TolB family.</text>
</comment>
<evidence type="ECO:0000256" key="2">
    <source>
        <dbReference type="ARBA" id="ARBA00009820"/>
    </source>
</evidence>
<dbReference type="SUPFAM" id="SSF69304">
    <property type="entry name" value="Tricorn protease N-terminal domain"/>
    <property type="match status" value="1"/>
</dbReference>
<dbReference type="GO" id="GO:0017038">
    <property type="term" value="P:protein import"/>
    <property type="evidence" value="ECO:0007669"/>
    <property type="project" value="InterPro"/>
</dbReference>
<evidence type="ECO:0000313" key="7">
    <source>
        <dbReference type="EMBL" id="PLX61027.1"/>
    </source>
</evidence>
<keyword evidence="4 5" id="KW-0574">Periplasm</keyword>
<feature type="domain" description="TolB N-terminal" evidence="6">
    <location>
        <begin position="22"/>
        <end position="130"/>
    </location>
</feature>
<dbReference type="Gene3D" id="2.120.10.30">
    <property type="entry name" value="TolB, C-terminal domain"/>
    <property type="match status" value="1"/>
</dbReference>
<dbReference type="NCBIfam" id="TIGR02800">
    <property type="entry name" value="propeller_TolB"/>
    <property type="match status" value="1"/>
</dbReference>
<protein>
    <recommendedName>
        <fullName evidence="5">Tol-Pal system protein TolB</fullName>
    </recommendedName>
</protein>
<dbReference type="Pfam" id="PF04052">
    <property type="entry name" value="TolB_N"/>
    <property type="match status" value="1"/>
</dbReference>
<comment type="subunit">
    <text evidence="5">The Tol-Pal system is composed of five core proteins: the inner membrane proteins TolA, TolQ and TolR, the periplasmic protein TolB and the outer membrane protein Pal. They form a network linking the inner and outer membranes and the peptidoglycan layer.</text>
</comment>
<dbReference type="Pfam" id="PF07676">
    <property type="entry name" value="PD40"/>
    <property type="match status" value="4"/>
</dbReference>
<dbReference type="InterPro" id="IPR011659">
    <property type="entry name" value="WD40"/>
</dbReference>
<comment type="subcellular location">
    <subcellularLocation>
        <location evidence="1 5">Periplasm</location>
    </subcellularLocation>
</comment>
<dbReference type="PANTHER" id="PTHR36842">
    <property type="entry name" value="PROTEIN TOLB HOMOLOG"/>
    <property type="match status" value="1"/>
</dbReference>
<accession>A0A2N6CV27</accession>
<dbReference type="InterPro" id="IPR014167">
    <property type="entry name" value="Tol-Pal_TolB"/>
</dbReference>
<dbReference type="Proteomes" id="UP000235015">
    <property type="component" value="Unassembled WGS sequence"/>
</dbReference>
<name>A0A2N6CV27_9GAMM</name>
<dbReference type="HAMAP" id="MF_00671">
    <property type="entry name" value="TolB"/>
    <property type="match status" value="1"/>
</dbReference>
<keyword evidence="5" id="KW-0132">Cell division</keyword>
<gene>
    <name evidence="5 7" type="primary">tolB</name>
    <name evidence="7" type="ORF">C0630_12675</name>
</gene>
<feature type="signal peptide" evidence="5">
    <location>
        <begin position="1"/>
        <end position="19"/>
    </location>
</feature>